<dbReference type="Proteomes" id="UP000789570">
    <property type="component" value="Unassembled WGS sequence"/>
</dbReference>
<evidence type="ECO:0000313" key="1">
    <source>
        <dbReference type="EMBL" id="CAG8700248.1"/>
    </source>
</evidence>
<accession>A0A9N9HQC3</accession>
<reference evidence="1" key="1">
    <citation type="submission" date="2021-06" db="EMBL/GenBank/DDBJ databases">
        <authorList>
            <person name="Kallberg Y."/>
            <person name="Tangrot J."/>
            <person name="Rosling A."/>
        </authorList>
    </citation>
    <scope>NUCLEOTIDE SEQUENCE</scope>
    <source>
        <strain evidence="1">UK204</strain>
    </source>
</reference>
<organism evidence="1 2">
    <name type="scientific">Funneliformis caledonium</name>
    <dbReference type="NCBI Taxonomy" id="1117310"/>
    <lineage>
        <taxon>Eukaryota</taxon>
        <taxon>Fungi</taxon>
        <taxon>Fungi incertae sedis</taxon>
        <taxon>Mucoromycota</taxon>
        <taxon>Glomeromycotina</taxon>
        <taxon>Glomeromycetes</taxon>
        <taxon>Glomerales</taxon>
        <taxon>Glomeraceae</taxon>
        <taxon>Funneliformis</taxon>
    </lineage>
</organism>
<sequence>MSKQSRKACKIKAISKSIQVDFHDELDGYDDDDDIVIHDKLEENDNAISIHEAAKGTLKLHTFWEVKKPDEKIDKEMMRLKVTTGIIKFQMLSKIWN</sequence>
<dbReference type="AlphaFoldDB" id="A0A9N9HQC3"/>
<keyword evidence="2" id="KW-1185">Reference proteome</keyword>
<comment type="caution">
    <text evidence="1">The sequence shown here is derived from an EMBL/GenBank/DDBJ whole genome shotgun (WGS) entry which is preliminary data.</text>
</comment>
<proteinExistence type="predicted"/>
<evidence type="ECO:0000313" key="2">
    <source>
        <dbReference type="Proteomes" id="UP000789570"/>
    </source>
</evidence>
<dbReference type="EMBL" id="CAJVPQ010007763">
    <property type="protein sequence ID" value="CAG8700248.1"/>
    <property type="molecule type" value="Genomic_DNA"/>
</dbReference>
<gene>
    <name evidence="1" type="ORF">FCALED_LOCUS13441</name>
</gene>
<name>A0A9N9HQC3_9GLOM</name>
<protein>
    <submittedName>
        <fullName evidence="1">2366_t:CDS:1</fullName>
    </submittedName>
</protein>